<evidence type="ECO:0000256" key="1">
    <source>
        <dbReference type="ARBA" id="ARBA00006328"/>
    </source>
</evidence>
<protein>
    <recommendedName>
        <fullName evidence="3">NmrA-like domain-containing protein</fullName>
    </recommendedName>
</protein>
<dbReference type="KEGG" id="nwl:NWFMUON74_51470"/>
<dbReference type="Gene3D" id="3.90.25.10">
    <property type="entry name" value="UDP-galactose 4-epimerase, domain 1"/>
    <property type="match status" value="1"/>
</dbReference>
<dbReference type="AlphaFoldDB" id="A0A7G1KQ33"/>
<dbReference type="InterPro" id="IPR051164">
    <property type="entry name" value="NmrA-like_oxidored"/>
</dbReference>
<evidence type="ECO:0000256" key="2">
    <source>
        <dbReference type="ARBA" id="ARBA00022857"/>
    </source>
</evidence>
<dbReference type="SUPFAM" id="SSF51735">
    <property type="entry name" value="NAD(P)-binding Rossmann-fold domains"/>
    <property type="match status" value="1"/>
</dbReference>
<evidence type="ECO:0000313" key="5">
    <source>
        <dbReference type="Proteomes" id="UP000516173"/>
    </source>
</evidence>
<evidence type="ECO:0000259" key="3">
    <source>
        <dbReference type="Pfam" id="PF05368"/>
    </source>
</evidence>
<dbReference type="PANTHER" id="PTHR42748">
    <property type="entry name" value="NITROGEN METABOLITE REPRESSION PROTEIN NMRA FAMILY MEMBER"/>
    <property type="match status" value="1"/>
</dbReference>
<reference evidence="4 5" key="1">
    <citation type="submission" date="2020-08" db="EMBL/GenBank/DDBJ databases">
        <title>Genome Sequencing of Nocardia wallacei strain FMUON74 and assembly.</title>
        <authorList>
            <person name="Toyokawa M."/>
            <person name="Uesaka K."/>
        </authorList>
    </citation>
    <scope>NUCLEOTIDE SEQUENCE [LARGE SCALE GENOMIC DNA]</scope>
    <source>
        <strain evidence="4 5">FMUON74</strain>
    </source>
</reference>
<proteinExistence type="inferred from homology"/>
<dbReference type="Proteomes" id="UP000516173">
    <property type="component" value="Chromosome"/>
</dbReference>
<dbReference type="EMBL" id="AP023396">
    <property type="protein sequence ID" value="BCK57375.1"/>
    <property type="molecule type" value="Genomic_DNA"/>
</dbReference>
<organism evidence="4 5">
    <name type="scientific">Nocardia wallacei</name>
    <dbReference type="NCBI Taxonomy" id="480035"/>
    <lineage>
        <taxon>Bacteria</taxon>
        <taxon>Bacillati</taxon>
        <taxon>Actinomycetota</taxon>
        <taxon>Actinomycetes</taxon>
        <taxon>Mycobacteriales</taxon>
        <taxon>Nocardiaceae</taxon>
        <taxon>Nocardia</taxon>
    </lineage>
</organism>
<name>A0A7G1KQ33_9NOCA</name>
<sequence>MTADRVFLVLGATGNQGGAVARALLGNGRRVRAFVRDPHTAAAAELARLGAELVTGDLDRARSLRAAARRVHGIFSVQAVDPADPRPETEVRQGKSVIDAAVAEGVGHVIYSSIAAYRSGVPHFDTKTVIEQYLDTAGLPATVVRPVFFMENWRYLLAKPDNGVRVGTVPLDPDTRLQMVAATDIGRIVADAFERPGEYIGEKLEIAGDELTVRQIAAACTEADGVPTRVERPDRLPPAVADMFAWLDEHGYRTDITALRRRFPQLLTFETWLRTEARPAPARTGTAS</sequence>
<dbReference type="Pfam" id="PF05368">
    <property type="entry name" value="NmrA"/>
    <property type="match status" value="1"/>
</dbReference>
<feature type="domain" description="NmrA-like" evidence="3">
    <location>
        <begin position="7"/>
        <end position="225"/>
    </location>
</feature>
<dbReference type="PANTHER" id="PTHR42748:SF7">
    <property type="entry name" value="NMRA LIKE REDOX SENSOR 1-RELATED"/>
    <property type="match status" value="1"/>
</dbReference>
<evidence type="ECO:0000313" key="4">
    <source>
        <dbReference type="EMBL" id="BCK57375.1"/>
    </source>
</evidence>
<accession>A0A7G1KQ33</accession>
<dbReference type="InterPro" id="IPR008030">
    <property type="entry name" value="NmrA-like"/>
</dbReference>
<dbReference type="CDD" id="cd05251">
    <property type="entry name" value="NmrA_like_SDR_a"/>
    <property type="match status" value="1"/>
</dbReference>
<dbReference type="Gene3D" id="3.40.50.720">
    <property type="entry name" value="NAD(P)-binding Rossmann-like Domain"/>
    <property type="match status" value="1"/>
</dbReference>
<gene>
    <name evidence="4" type="ORF">NWFMUON74_51470</name>
</gene>
<keyword evidence="5" id="KW-1185">Reference proteome</keyword>
<dbReference type="InterPro" id="IPR036291">
    <property type="entry name" value="NAD(P)-bd_dom_sf"/>
</dbReference>
<dbReference type="GeneID" id="80349585"/>
<keyword evidence="2" id="KW-0521">NADP</keyword>
<dbReference type="RefSeq" id="WP_187684284.1">
    <property type="nucleotide sequence ID" value="NZ_AP023396.1"/>
</dbReference>
<comment type="similarity">
    <text evidence="1">Belongs to the NmrA-type oxidoreductase family.</text>
</comment>